<keyword evidence="4" id="KW-1185">Reference proteome</keyword>
<organism evidence="3 4">
    <name type="scientific">Mycolicibacterium moriokaense</name>
    <dbReference type="NCBI Taxonomy" id="39691"/>
    <lineage>
        <taxon>Bacteria</taxon>
        <taxon>Bacillati</taxon>
        <taxon>Actinomycetota</taxon>
        <taxon>Actinomycetes</taxon>
        <taxon>Mycobacteriales</taxon>
        <taxon>Mycobacteriaceae</taxon>
        <taxon>Mycolicibacterium</taxon>
    </lineage>
</organism>
<evidence type="ECO:0000256" key="1">
    <source>
        <dbReference type="SAM" id="MobiDB-lite"/>
    </source>
</evidence>
<dbReference type="Pfam" id="PF07077">
    <property type="entry name" value="DUF1345"/>
    <property type="match status" value="1"/>
</dbReference>
<reference evidence="4" key="1">
    <citation type="submission" date="2018-05" db="EMBL/GenBank/DDBJ databases">
        <authorList>
            <person name="Deangelis K."/>
            <person name="Huntemann M."/>
            <person name="Clum A."/>
            <person name="Pillay M."/>
            <person name="Palaniappan K."/>
            <person name="Varghese N."/>
            <person name="Mikhailova N."/>
            <person name="Stamatis D."/>
            <person name="Reddy T."/>
            <person name="Daum C."/>
            <person name="Shapiro N."/>
            <person name="Ivanova N."/>
            <person name="Kyrpides N."/>
            <person name="Woyke T."/>
        </authorList>
    </citation>
    <scope>NUCLEOTIDE SEQUENCE [LARGE SCALE GENOMIC DNA]</scope>
    <source>
        <strain evidence="4">GAS496</strain>
    </source>
</reference>
<reference evidence="3 4" key="2">
    <citation type="submission" date="2018-06" db="EMBL/GenBank/DDBJ databases">
        <title>Sequencing of bacterial isolates from soil warming experiment in Harvard Forest, Massachusetts, USA.</title>
        <authorList>
            <person name="Deangelis K.PhD."/>
        </authorList>
    </citation>
    <scope>NUCLEOTIDE SEQUENCE [LARGE SCALE GENOMIC DNA]</scope>
    <source>
        <strain evidence="3 4">GAS496</strain>
    </source>
</reference>
<gene>
    <name evidence="3" type="ORF">C8E89_12039</name>
</gene>
<accession>A0A318HAC5</accession>
<proteinExistence type="predicted"/>
<dbReference type="AlphaFoldDB" id="A0A318HAC5"/>
<sequence length="153" mass="16984">MDADATHHNAHRVAFNPVGDELVVVAAALGGLVSIVVLLVRYAYLHYTPTAGGIDFNKPNYRPEFRDFLYFGYNLGMTYQVSDTSVSDPIIRDHSRRRIAALSAVIPIWHRHSGDCDQSNRRHGHRLTSNYAGRSTRSARCSSSIRRSAASIG</sequence>
<name>A0A318HAC5_9MYCO</name>
<dbReference type="Proteomes" id="UP000247781">
    <property type="component" value="Unassembled WGS sequence"/>
</dbReference>
<dbReference type="EMBL" id="QJJU01000020">
    <property type="protein sequence ID" value="PXX04300.1"/>
    <property type="molecule type" value="Genomic_DNA"/>
</dbReference>
<keyword evidence="2" id="KW-0472">Membrane</keyword>
<evidence type="ECO:0000313" key="3">
    <source>
        <dbReference type="EMBL" id="PXX04300.1"/>
    </source>
</evidence>
<evidence type="ECO:0000313" key="4">
    <source>
        <dbReference type="Proteomes" id="UP000247781"/>
    </source>
</evidence>
<protein>
    <submittedName>
        <fullName evidence="3">Uncharacterized protein DUF1345</fullName>
    </submittedName>
</protein>
<keyword evidence="2" id="KW-1133">Transmembrane helix</keyword>
<feature type="region of interest" description="Disordered" evidence="1">
    <location>
        <begin position="116"/>
        <end position="139"/>
    </location>
</feature>
<dbReference type="RefSeq" id="WP_337442246.1">
    <property type="nucleotide sequence ID" value="NZ_QJJU01000020.1"/>
</dbReference>
<keyword evidence="2" id="KW-0812">Transmembrane</keyword>
<dbReference type="InterPro" id="IPR009781">
    <property type="entry name" value="DUF1345"/>
</dbReference>
<feature type="transmembrane region" description="Helical" evidence="2">
    <location>
        <begin position="22"/>
        <end position="44"/>
    </location>
</feature>
<comment type="caution">
    <text evidence="3">The sequence shown here is derived from an EMBL/GenBank/DDBJ whole genome shotgun (WGS) entry which is preliminary data.</text>
</comment>
<evidence type="ECO:0000256" key="2">
    <source>
        <dbReference type="SAM" id="Phobius"/>
    </source>
</evidence>